<reference evidence="1 2" key="1">
    <citation type="submission" date="2024-01" db="EMBL/GenBank/DDBJ databases">
        <title>Novel species of the genus Luteimonas isolated from rivers.</title>
        <authorList>
            <person name="Lu H."/>
        </authorList>
    </citation>
    <scope>NUCLEOTIDE SEQUENCE [LARGE SCALE GENOMIC DNA]</scope>
    <source>
        <strain evidence="1 2">SMYT11W</strain>
    </source>
</reference>
<gene>
    <name evidence="1" type="ORF">V3391_15460</name>
</gene>
<evidence type="ECO:0000313" key="1">
    <source>
        <dbReference type="EMBL" id="MEF3083613.1"/>
    </source>
</evidence>
<evidence type="ECO:0000313" key="2">
    <source>
        <dbReference type="Proteomes" id="UP001358324"/>
    </source>
</evidence>
<organism evidence="1 2">
    <name type="scientific">Luteimonas flava</name>
    <dbReference type="NCBI Taxonomy" id="3115822"/>
    <lineage>
        <taxon>Bacteria</taxon>
        <taxon>Pseudomonadati</taxon>
        <taxon>Pseudomonadota</taxon>
        <taxon>Gammaproteobacteria</taxon>
        <taxon>Lysobacterales</taxon>
        <taxon>Lysobacteraceae</taxon>
        <taxon>Luteimonas</taxon>
    </lineage>
</organism>
<protein>
    <submittedName>
        <fullName evidence="1">DUF4262 domain-containing protein</fullName>
    </submittedName>
</protein>
<sequence>MIRTSGESESEQKVIDDIANFGWHCVNIHPEGEHVGYAFTVGLFKTYGHPELIIFGLSAKVAHQMLSIAADAAKSGAPIDLTKPTDALLNDYMCCFVEVPLSQYYEHVGFCRWYYHGNGFPLYQVVWPSLDGMYPWHDHASSNFQAAQPVIGAVSGGT</sequence>
<dbReference type="RefSeq" id="WP_332079320.1">
    <property type="nucleotide sequence ID" value="NZ_JAZHBM010000003.1"/>
</dbReference>
<name>A0ABU7WID4_9GAMM</name>
<keyword evidence="2" id="KW-1185">Reference proteome</keyword>
<dbReference type="InterPro" id="IPR025358">
    <property type="entry name" value="DUF4262"/>
</dbReference>
<accession>A0ABU7WID4</accession>
<dbReference type="EMBL" id="JAZHBM010000003">
    <property type="protein sequence ID" value="MEF3083613.1"/>
    <property type="molecule type" value="Genomic_DNA"/>
</dbReference>
<comment type="caution">
    <text evidence="1">The sequence shown here is derived from an EMBL/GenBank/DDBJ whole genome shotgun (WGS) entry which is preliminary data.</text>
</comment>
<dbReference type="Proteomes" id="UP001358324">
    <property type="component" value="Unassembled WGS sequence"/>
</dbReference>
<proteinExistence type="predicted"/>
<dbReference type="Pfam" id="PF14081">
    <property type="entry name" value="DUF4262"/>
    <property type="match status" value="1"/>
</dbReference>